<feature type="binding site" evidence="11">
    <location>
        <position position="53"/>
    </location>
    <ligand>
        <name>Zn(2+)</name>
        <dbReference type="ChEBI" id="CHEBI:29105"/>
    </ligand>
</feature>
<dbReference type="InterPro" id="IPR013087">
    <property type="entry name" value="Znf_C2H2_type"/>
</dbReference>
<evidence type="ECO:0000256" key="12">
    <source>
        <dbReference type="SAM" id="MobiDB-lite"/>
    </source>
</evidence>
<keyword evidence="5 11" id="KW-0862">Zinc</keyword>
<dbReference type="PANTHER" id="PTHR24384:SF189">
    <property type="entry name" value="C2H2-TYPE DOMAIN-CONTAINING PROTEIN-RELATED"/>
    <property type="match status" value="1"/>
</dbReference>
<feature type="binding site" evidence="11">
    <location>
        <position position="5"/>
    </location>
    <ligand>
        <name>Zn(2+)</name>
        <dbReference type="ChEBI" id="CHEBI:29105"/>
    </ligand>
</feature>
<evidence type="ECO:0000256" key="1">
    <source>
        <dbReference type="ARBA" id="ARBA00004123"/>
    </source>
</evidence>
<feature type="binding site" evidence="11">
    <location>
        <position position="8"/>
    </location>
    <ligand>
        <name>Zn(2+)</name>
        <dbReference type="ChEBI" id="CHEBI:29105"/>
    </ligand>
</feature>
<evidence type="ECO:0000256" key="8">
    <source>
        <dbReference type="ARBA" id="ARBA00023163"/>
    </source>
</evidence>
<dbReference type="PROSITE" id="PS51915">
    <property type="entry name" value="ZAD"/>
    <property type="match status" value="1"/>
</dbReference>
<keyword evidence="3" id="KW-0677">Repeat</keyword>
<comment type="subcellular location">
    <subcellularLocation>
        <location evidence="1">Nucleus</location>
    </subcellularLocation>
</comment>
<dbReference type="InterPro" id="IPR050752">
    <property type="entry name" value="C2H2-ZF_domain"/>
</dbReference>
<feature type="domain" description="C2H2-type" evidence="13">
    <location>
        <begin position="629"/>
        <end position="656"/>
    </location>
</feature>
<dbReference type="PROSITE" id="PS50157">
    <property type="entry name" value="ZINC_FINGER_C2H2_2"/>
    <property type="match status" value="10"/>
</dbReference>
<dbReference type="PANTHER" id="PTHR24384">
    <property type="entry name" value="FINGER PUTATIVE TRANSCRIPTION FACTOR FAMILY-RELATED"/>
    <property type="match status" value="1"/>
</dbReference>
<proteinExistence type="predicted"/>
<evidence type="ECO:0000256" key="6">
    <source>
        <dbReference type="ARBA" id="ARBA00023015"/>
    </source>
</evidence>
<evidence type="ECO:0000256" key="5">
    <source>
        <dbReference type="ARBA" id="ARBA00022833"/>
    </source>
</evidence>
<feature type="binding site" evidence="11">
    <location>
        <position position="56"/>
    </location>
    <ligand>
        <name>Zn(2+)</name>
        <dbReference type="ChEBI" id="CHEBI:29105"/>
    </ligand>
</feature>
<dbReference type="Gene3D" id="3.40.1800.20">
    <property type="match status" value="1"/>
</dbReference>
<feature type="domain" description="C2H2-type" evidence="13">
    <location>
        <begin position="769"/>
        <end position="796"/>
    </location>
</feature>
<evidence type="ECO:0000256" key="9">
    <source>
        <dbReference type="ARBA" id="ARBA00023242"/>
    </source>
</evidence>
<evidence type="ECO:0000259" key="13">
    <source>
        <dbReference type="PROSITE" id="PS50157"/>
    </source>
</evidence>
<dbReference type="RefSeq" id="XP_029720009.2">
    <property type="nucleotide sequence ID" value="XM_029864149.2"/>
</dbReference>
<evidence type="ECO:0000313" key="15">
    <source>
        <dbReference type="EnsemblMetazoa" id="AALFPA23_011124.P15725"/>
    </source>
</evidence>
<evidence type="ECO:0000256" key="11">
    <source>
        <dbReference type="PROSITE-ProRule" id="PRU01263"/>
    </source>
</evidence>
<evidence type="ECO:0000313" key="16">
    <source>
        <dbReference type="Proteomes" id="UP000069940"/>
    </source>
</evidence>
<dbReference type="InterPro" id="IPR036236">
    <property type="entry name" value="Znf_C2H2_sf"/>
</dbReference>
<evidence type="ECO:0000256" key="10">
    <source>
        <dbReference type="PROSITE-ProRule" id="PRU00042"/>
    </source>
</evidence>
<feature type="domain" description="C2H2-type" evidence="13">
    <location>
        <begin position="657"/>
        <end position="680"/>
    </location>
</feature>
<evidence type="ECO:0000256" key="3">
    <source>
        <dbReference type="ARBA" id="ARBA00022737"/>
    </source>
</evidence>
<keyword evidence="9" id="KW-0539">Nucleus</keyword>
<feature type="region of interest" description="Disordered" evidence="12">
    <location>
        <begin position="251"/>
        <end position="272"/>
    </location>
</feature>
<evidence type="ECO:0000259" key="14">
    <source>
        <dbReference type="PROSITE" id="PS51915"/>
    </source>
</evidence>
<dbReference type="Proteomes" id="UP000069940">
    <property type="component" value="Unassembled WGS sequence"/>
</dbReference>
<dbReference type="Pfam" id="PF00096">
    <property type="entry name" value="zf-C2H2"/>
    <property type="match status" value="3"/>
</dbReference>
<feature type="compositionally biased region" description="Low complexity" evidence="12">
    <location>
        <begin position="107"/>
        <end position="120"/>
    </location>
</feature>
<keyword evidence="7" id="KW-0238">DNA-binding</keyword>
<name>A0ABM1YQ37_AEDAL</name>
<reference evidence="16" key="1">
    <citation type="journal article" date="2015" name="Proc. Natl. Acad. Sci. U.S.A.">
        <title>Genome sequence of the Asian Tiger mosquito, Aedes albopictus, reveals insights into its biology, genetics, and evolution.</title>
        <authorList>
            <person name="Chen X.G."/>
            <person name="Jiang X."/>
            <person name="Gu J."/>
            <person name="Xu M."/>
            <person name="Wu Y."/>
            <person name="Deng Y."/>
            <person name="Zhang C."/>
            <person name="Bonizzoni M."/>
            <person name="Dermauw W."/>
            <person name="Vontas J."/>
            <person name="Armbruster P."/>
            <person name="Huang X."/>
            <person name="Yang Y."/>
            <person name="Zhang H."/>
            <person name="He W."/>
            <person name="Peng H."/>
            <person name="Liu Y."/>
            <person name="Wu K."/>
            <person name="Chen J."/>
            <person name="Lirakis M."/>
            <person name="Topalis P."/>
            <person name="Van Leeuwen T."/>
            <person name="Hall A.B."/>
            <person name="Jiang X."/>
            <person name="Thorpe C."/>
            <person name="Mueller R.L."/>
            <person name="Sun C."/>
            <person name="Waterhouse R.M."/>
            <person name="Yan G."/>
            <person name="Tu Z.J."/>
            <person name="Fang X."/>
            <person name="James A.A."/>
        </authorList>
    </citation>
    <scope>NUCLEOTIDE SEQUENCE [LARGE SCALE GENOMIC DNA]</scope>
    <source>
        <strain evidence="16">Foshan</strain>
    </source>
</reference>
<keyword evidence="4 10" id="KW-0863">Zinc-finger</keyword>
<dbReference type="Pfam" id="PF07776">
    <property type="entry name" value="zf-AD"/>
    <property type="match status" value="1"/>
</dbReference>
<dbReference type="SMART" id="SM00868">
    <property type="entry name" value="zf-AD"/>
    <property type="match status" value="1"/>
</dbReference>
<dbReference type="SUPFAM" id="SSF57716">
    <property type="entry name" value="Glucocorticoid receptor-like (DNA-binding domain)"/>
    <property type="match status" value="1"/>
</dbReference>
<evidence type="ECO:0000256" key="7">
    <source>
        <dbReference type="ARBA" id="ARBA00023125"/>
    </source>
</evidence>
<feature type="domain" description="C2H2-type" evidence="13">
    <location>
        <begin position="741"/>
        <end position="768"/>
    </location>
</feature>
<reference evidence="15" key="2">
    <citation type="submission" date="2025-05" db="UniProtKB">
        <authorList>
            <consortium name="EnsemblMetazoa"/>
        </authorList>
    </citation>
    <scope>IDENTIFICATION</scope>
    <source>
        <strain evidence="15">Foshan</strain>
    </source>
</reference>
<dbReference type="GeneID" id="109406513"/>
<dbReference type="InterPro" id="IPR012934">
    <property type="entry name" value="Znf_AD"/>
</dbReference>
<sequence length="845" mass="98349">MDQYCRICARNDLRPGEMISLFCERKGEVIANMIIDCADVMVSHDDNLPDSVCPDCLTRLVDAFTLRKLIRDSEEILQAVAIRLKAEKAGESLSDPLQLEPPEEPLETPVKEPLPLPKEVAPSKGKITKYPTKEQIESIETFETYNVIKVRGVRCCGCDEILPSKQDLVRHSRLEHSHRAGIHISDGVFQCQTCFVIFPNRMKLLNHTKNYDSNEIYHCTECDILFDIRYRLVQHQNLSKAHQIVSYSVEDQGNGSSKKSKDRKGGKSRKRVAKEMAYPDGEFILCIDETQEYQIIHMSGERCCGCGMVFHDYQDLIDHCGEVHPRKDDDYIGFECNLCFERFEQVQSYNRHRTSRVQKEIYYCKFCDVVIDIKFRFEQHLKTSVAHQSALDKAGMKSSFPIDEKPASELRTLERNIEVLEIDGIRCCGCEFVCNTKEELEDHSEERHGFERDKSGGSEEFECDICFKRFSKFGQLTCHKNLALQKSLYKCKHCDEQSEIKYRILQHIVESEHNIEEQTEEPTTDLGQPKVFYCCFVRCPITFEDPNDLLDHVEEQHASKRRENARERESNAFICYVCHKSFKNEKSLQSHQFPKKTENPHVCGTCGTSFLYLSALMTHEKMHTGIKEYKCDVCDKEFYDEKALKLHQVCHKEERPFVCDICSKSFLRKGNLRVHKRCHSDNIWECPHCTNKFKTKQSLTLHIRSHTGEKPFECRYCTNRYSHSTDRNRHEMAAHTKVRPHKCPDCDMTFIRKRQLTLHARTHTGERPYTCHICDRTFVQSTYLKKHLATHAKRGTKLKETEYLIELLPPEECEKEFEVVEMVEGDQMMEEAESGDDQLCEEDDA</sequence>
<dbReference type="EnsemblMetazoa" id="AALFPA23_011124.R15725">
    <property type="protein sequence ID" value="AALFPA23_011124.P15725"/>
    <property type="gene ID" value="AALFPA23_011124"/>
</dbReference>
<dbReference type="Gene3D" id="3.30.160.60">
    <property type="entry name" value="Classic Zinc Finger"/>
    <property type="match status" value="10"/>
</dbReference>
<feature type="region of interest" description="Disordered" evidence="12">
    <location>
        <begin position="93"/>
        <end position="123"/>
    </location>
</feature>
<feature type="compositionally biased region" description="Basic residues" evidence="12">
    <location>
        <begin position="258"/>
        <end position="272"/>
    </location>
</feature>
<feature type="domain" description="ZAD" evidence="14">
    <location>
        <begin position="3"/>
        <end position="80"/>
    </location>
</feature>
<feature type="domain" description="C2H2-type" evidence="13">
    <location>
        <begin position="573"/>
        <end position="600"/>
    </location>
</feature>
<keyword evidence="2 11" id="KW-0479">Metal-binding</keyword>
<evidence type="ECO:0000256" key="2">
    <source>
        <dbReference type="ARBA" id="ARBA00022723"/>
    </source>
</evidence>
<organism evidence="15 16">
    <name type="scientific">Aedes albopictus</name>
    <name type="common">Asian tiger mosquito</name>
    <name type="synonym">Stegomyia albopicta</name>
    <dbReference type="NCBI Taxonomy" id="7160"/>
    <lineage>
        <taxon>Eukaryota</taxon>
        <taxon>Metazoa</taxon>
        <taxon>Ecdysozoa</taxon>
        <taxon>Arthropoda</taxon>
        <taxon>Hexapoda</taxon>
        <taxon>Insecta</taxon>
        <taxon>Pterygota</taxon>
        <taxon>Neoptera</taxon>
        <taxon>Endopterygota</taxon>
        <taxon>Diptera</taxon>
        <taxon>Nematocera</taxon>
        <taxon>Culicoidea</taxon>
        <taxon>Culicidae</taxon>
        <taxon>Culicinae</taxon>
        <taxon>Aedini</taxon>
        <taxon>Aedes</taxon>
        <taxon>Stegomyia</taxon>
    </lineage>
</organism>
<accession>A0ABM1YQ37</accession>
<evidence type="ECO:0008006" key="17">
    <source>
        <dbReference type="Google" id="ProtNLM"/>
    </source>
</evidence>
<feature type="domain" description="C2H2-type" evidence="13">
    <location>
        <begin position="217"/>
        <end position="242"/>
    </location>
</feature>
<feature type="domain" description="C2H2-type" evidence="13">
    <location>
        <begin position="712"/>
        <end position="740"/>
    </location>
</feature>
<feature type="domain" description="C2H2-type" evidence="13">
    <location>
        <begin position="601"/>
        <end position="628"/>
    </location>
</feature>
<feature type="domain" description="C2H2-type" evidence="13">
    <location>
        <begin position="684"/>
        <end position="711"/>
    </location>
</feature>
<feature type="domain" description="C2H2-type" evidence="13">
    <location>
        <begin position="533"/>
        <end position="562"/>
    </location>
</feature>
<dbReference type="PROSITE" id="PS00028">
    <property type="entry name" value="ZINC_FINGER_C2H2_1"/>
    <property type="match status" value="10"/>
</dbReference>
<dbReference type="SMART" id="SM00355">
    <property type="entry name" value="ZnF_C2H2"/>
    <property type="match status" value="18"/>
</dbReference>
<evidence type="ECO:0000256" key="4">
    <source>
        <dbReference type="ARBA" id="ARBA00022771"/>
    </source>
</evidence>
<keyword evidence="16" id="KW-1185">Reference proteome</keyword>
<keyword evidence="6" id="KW-0805">Transcription regulation</keyword>
<dbReference type="SUPFAM" id="SSF57667">
    <property type="entry name" value="beta-beta-alpha zinc fingers"/>
    <property type="match status" value="5"/>
</dbReference>
<protein>
    <recommendedName>
        <fullName evidence="17">C2h2-type zn-finger protein</fullName>
    </recommendedName>
</protein>
<keyword evidence="8" id="KW-0804">Transcription</keyword>